<keyword evidence="3" id="KW-0479">Metal-binding</keyword>
<organism evidence="8 9">
    <name type="scientific">Cafeteria roenbergensis</name>
    <name type="common">Marine flagellate</name>
    <dbReference type="NCBI Taxonomy" id="33653"/>
    <lineage>
        <taxon>Eukaryota</taxon>
        <taxon>Sar</taxon>
        <taxon>Stramenopiles</taxon>
        <taxon>Bigyra</taxon>
        <taxon>Opalozoa</taxon>
        <taxon>Bicosoecida</taxon>
        <taxon>Cafeteriaceae</taxon>
        <taxon>Cafeteria</taxon>
    </lineage>
</organism>
<dbReference type="InterPro" id="IPR036264">
    <property type="entry name" value="Bact_exopeptidase_dim_dom"/>
</dbReference>
<comment type="caution">
    <text evidence="8">The sequence shown here is derived from an EMBL/GenBank/DDBJ whole genome shotgun (WGS) entry which is preliminary data.</text>
</comment>
<dbReference type="Pfam" id="PF01546">
    <property type="entry name" value="Peptidase_M20"/>
    <property type="match status" value="1"/>
</dbReference>
<dbReference type="EMBL" id="VLTN01000026">
    <property type="protein sequence ID" value="KAA0151589.1"/>
    <property type="molecule type" value="Genomic_DNA"/>
</dbReference>
<dbReference type="InterPro" id="IPR011650">
    <property type="entry name" value="Peptidase_M20_dimer"/>
</dbReference>
<comment type="similarity">
    <text evidence="2">Belongs to the peptidase M20A family.</text>
</comment>
<feature type="domain" description="Peptidase M20 dimerisation" evidence="7">
    <location>
        <begin position="332"/>
        <end position="428"/>
    </location>
</feature>
<proteinExistence type="inferred from homology"/>
<comment type="cofactor">
    <cofactor evidence="1">
        <name>Zn(2+)</name>
        <dbReference type="ChEBI" id="CHEBI:29105"/>
    </cofactor>
</comment>
<gene>
    <name evidence="8" type="ORF">FNF29_04513</name>
</gene>
<keyword evidence="4" id="KW-0378">Hydrolase</keyword>
<dbReference type="PANTHER" id="PTHR43808">
    <property type="entry name" value="ACETYLORNITHINE DEACETYLASE"/>
    <property type="match status" value="1"/>
</dbReference>
<dbReference type="InterPro" id="IPR001261">
    <property type="entry name" value="ArgE/DapE_CS"/>
</dbReference>
<evidence type="ECO:0000259" key="7">
    <source>
        <dbReference type="Pfam" id="PF07687"/>
    </source>
</evidence>
<accession>A0A5A8CFZ3</accession>
<evidence type="ECO:0000256" key="2">
    <source>
        <dbReference type="ARBA" id="ARBA00006247"/>
    </source>
</evidence>
<reference evidence="8 9" key="1">
    <citation type="submission" date="2019-07" db="EMBL/GenBank/DDBJ databases">
        <title>Genomes of Cafeteria roenbergensis.</title>
        <authorList>
            <person name="Fischer M.G."/>
            <person name="Hackl T."/>
            <person name="Roman M."/>
        </authorList>
    </citation>
    <scope>NUCLEOTIDE SEQUENCE [LARGE SCALE GENOMIC DNA]</scope>
    <source>
        <strain evidence="8 9">BVI</strain>
    </source>
</reference>
<feature type="region of interest" description="Disordered" evidence="6">
    <location>
        <begin position="159"/>
        <end position="190"/>
    </location>
</feature>
<protein>
    <recommendedName>
        <fullName evidence="7">Peptidase M20 dimerisation domain-containing protein</fullName>
    </recommendedName>
</protein>
<feature type="region of interest" description="Disordered" evidence="6">
    <location>
        <begin position="1"/>
        <end position="27"/>
    </location>
</feature>
<sequence length="589" mass="59048">MFTGVPSGPGAPAALEGDWTQASPASTTDEAYGHHRLLFRPPLDPPGDGEAAPSIALVSHLDTVFPEEELAAAGHAWDEDCGAPGWIRGPGTMDCKGGTVTARAALDALRVAHPQAYRRCAIHVWLNAAEEPLCWDFAAQCRRFALACGAVDLPTAAGGHASAGGAGTRPSAGEERASGTASADSAPGPDGLAADVAAARARLLDCASRVEATAPAAADAPAAAASAHRLLACFVLEAGITRLQGPGGEVPKWAAPAFEHAGQCGDASERSDAEAGAGAASAALPQFSDSSAAGPAVPMEAKRSGGPARASRIGPSLAGSLAGGPAMLVVRERRGMLVWRVHLAGRAAHAGNAHQTGRSAALAAARFAILAERANEAVASATSSSCDSGQGPAPVTVNVGKIEAGATHNTVPDRATVLVEMRAADASGFELGEGMLAAAVRAIDAEAQLPGSVMPSAARGASDALAGAPALAASAFGERQHGIRVSVEERVRAAPWARTAGGDQLAATAQEVASDLGLECGIQVRGGLSDANNLWALAPCIDAMGPHGLGAHNAADKDDVPAERLFWPSALPKAAILAEVVARVVCAAE</sequence>
<dbReference type="SUPFAM" id="SSF55031">
    <property type="entry name" value="Bacterial exopeptidase dimerisation domain"/>
    <property type="match status" value="1"/>
</dbReference>
<evidence type="ECO:0000256" key="4">
    <source>
        <dbReference type="ARBA" id="ARBA00022801"/>
    </source>
</evidence>
<keyword evidence="5" id="KW-0862">Zinc</keyword>
<dbReference type="GO" id="GO:0016787">
    <property type="term" value="F:hydrolase activity"/>
    <property type="evidence" value="ECO:0007669"/>
    <property type="project" value="UniProtKB-KW"/>
</dbReference>
<dbReference type="AlphaFoldDB" id="A0A5A8CFZ3"/>
<dbReference type="Gene3D" id="3.40.630.10">
    <property type="entry name" value="Zn peptidases"/>
    <property type="match status" value="2"/>
</dbReference>
<evidence type="ECO:0000256" key="6">
    <source>
        <dbReference type="SAM" id="MobiDB-lite"/>
    </source>
</evidence>
<dbReference type="SUPFAM" id="SSF53187">
    <property type="entry name" value="Zn-dependent exopeptidases"/>
    <property type="match status" value="1"/>
</dbReference>
<keyword evidence="9" id="KW-1185">Reference proteome</keyword>
<evidence type="ECO:0000313" key="9">
    <source>
        <dbReference type="Proteomes" id="UP000323011"/>
    </source>
</evidence>
<evidence type="ECO:0000256" key="1">
    <source>
        <dbReference type="ARBA" id="ARBA00001947"/>
    </source>
</evidence>
<dbReference type="Pfam" id="PF07687">
    <property type="entry name" value="M20_dimer"/>
    <property type="match status" value="1"/>
</dbReference>
<dbReference type="GO" id="GO:0046872">
    <property type="term" value="F:metal ion binding"/>
    <property type="evidence" value="ECO:0007669"/>
    <property type="project" value="UniProtKB-KW"/>
</dbReference>
<evidence type="ECO:0000256" key="3">
    <source>
        <dbReference type="ARBA" id="ARBA00022723"/>
    </source>
</evidence>
<evidence type="ECO:0000256" key="5">
    <source>
        <dbReference type="ARBA" id="ARBA00022833"/>
    </source>
</evidence>
<dbReference type="Gene3D" id="3.30.70.360">
    <property type="match status" value="1"/>
</dbReference>
<name>A0A5A8CFZ3_CAFRO</name>
<dbReference type="Proteomes" id="UP000323011">
    <property type="component" value="Unassembled WGS sequence"/>
</dbReference>
<evidence type="ECO:0000313" key="8">
    <source>
        <dbReference type="EMBL" id="KAA0151589.1"/>
    </source>
</evidence>
<dbReference type="PANTHER" id="PTHR43808:SF8">
    <property type="entry name" value="PEPTIDASE M20 DIMERISATION DOMAIN-CONTAINING PROTEIN"/>
    <property type="match status" value="1"/>
</dbReference>
<feature type="region of interest" description="Disordered" evidence="6">
    <location>
        <begin position="289"/>
        <end position="316"/>
    </location>
</feature>
<dbReference type="InterPro" id="IPR002933">
    <property type="entry name" value="Peptidase_M20"/>
</dbReference>
<dbReference type="PROSITE" id="PS00758">
    <property type="entry name" value="ARGE_DAPE_CPG2_1"/>
    <property type="match status" value="1"/>
</dbReference>
<dbReference type="InterPro" id="IPR050072">
    <property type="entry name" value="Peptidase_M20A"/>
</dbReference>